<sequence>MVGVRSLSRAIVSLSSCISIRAAAYTPIASRALTRRTNLPPRSRPLCMLALPPHLEEMKEELASDAAQLFDVREPQETAAGRLKDAKVVPLSELQNGFTPTFDKTKLTYLHCAAGIRVHYAAPILEAMGFERVVPLQEGYGALKSLGFESS</sequence>
<dbReference type="PANTHER" id="PTHR43031">
    <property type="entry name" value="FAD-DEPENDENT OXIDOREDUCTASE"/>
    <property type="match status" value="1"/>
</dbReference>
<evidence type="ECO:0000259" key="1">
    <source>
        <dbReference type="PROSITE" id="PS50206"/>
    </source>
</evidence>
<organism evidence="2">
    <name type="scientific">Calcidiscus leptoporus</name>
    <dbReference type="NCBI Taxonomy" id="127549"/>
    <lineage>
        <taxon>Eukaryota</taxon>
        <taxon>Haptista</taxon>
        <taxon>Haptophyta</taxon>
        <taxon>Prymnesiophyceae</taxon>
        <taxon>Coccolithales</taxon>
        <taxon>Calcidiscaceae</taxon>
        <taxon>Calcidiscus</taxon>
    </lineage>
</organism>
<dbReference type="InterPro" id="IPR001763">
    <property type="entry name" value="Rhodanese-like_dom"/>
</dbReference>
<dbReference type="SMART" id="SM00450">
    <property type="entry name" value="RHOD"/>
    <property type="match status" value="1"/>
</dbReference>
<name>A0A7S0IQZ3_9EUKA</name>
<reference evidence="2" key="1">
    <citation type="submission" date="2021-01" db="EMBL/GenBank/DDBJ databases">
        <authorList>
            <person name="Corre E."/>
            <person name="Pelletier E."/>
            <person name="Niang G."/>
            <person name="Scheremetjew M."/>
            <person name="Finn R."/>
            <person name="Kale V."/>
            <person name="Holt S."/>
            <person name="Cochrane G."/>
            <person name="Meng A."/>
            <person name="Brown T."/>
            <person name="Cohen L."/>
        </authorList>
    </citation>
    <scope>NUCLEOTIDE SEQUENCE</scope>
    <source>
        <strain evidence="2">RCC1130</strain>
    </source>
</reference>
<dbReference type="AlphaFoldDB" id="A0A7S0IQZ3"/>
<evidence type="ECO:0000313" key="2">
    <source>
        <dbReference type="EMBL" id="CAD8528974.1"/>
    </source>
</evidence>
<dbReference type="Gene3D" id="3.40.250.10">
    <property type="entry name" value="Rhodanese-like domain"/>
    <property type="match status" value="1"/>
</dbReference>
<proteinExistence type="predicted"/>
<dbReference type="EMBL" id="HBER01008536">
    <property type="protein sequence ID" value="CAD8528974.1"/>
    <property type="molecule type" value="Transcribed_RNA"/>
</dbReference>
<dbReference type="PROSITE" id="PS50206">
    <property type="entry name" value="RHODANESE_3"/>
    <property type="match status" value="1"/>
</dbReference>
<gene>
    <name evidence="2" type="ORF">CLEP1334_LOCUS4226</name>
</gene>
<feature type="domain" description="Rhodanese" evidence="1">
    <location>
        <begin position="63"/>
        <end position="151"/>
    </location>
</feature>
<protein>
    <recommendedName>
        <fullName evidence="1">Rhodanese domain-containing protein</fullName>
    </recommendedName>
</protein>
<dbReference type="CDD" id="cd00158">
    <property type="entry name" value="RHOD"/>
    <property type="match status" value="1"/>
</dbReference>
<accession>A0A7S0IQZ3</accession>
<dbReference type="Pfam" id="PF00581">
    <property type="entry name" value="Rhodanese"/>
    <property type="match status" value="1"/>
</dbReference>
<dbReference type="PANTHER" id="PTHR43031:SF1">
    <property type="entry name" value="PYRIDINE NUCLEOTIDE-DISULPHIDE OXIDOREDUCTASE"/>
    <property type="match status" value="1"/>
</dbReference>
<dbReference type="SUPFAM" id="SSF52821">
    <property type="entry name" value="Rhodanese/Cell cycle control phosphatase"/>
    <property type="match status" value="1"/>
</dbReference>
<dbReference type="InterPro" id="IPR050229">
    <property type="entry name" value="GlpE_sulfurtransferase"/>
</dbReference>
<dbReference type="InterPro" id="IPR036873">
    <property type="entry name" value="Rhodanese-like_dom_sf"/>
</dbReference>